<keyword evidence="8 12" id="KW-0460">Magnesium</keyword>
<dbReference type="AlphaFoldDB" id="A0A401RE91"/>
<evidence type="ECO:0000256" key="15">
    <source>
        <dbReference type="RuleBase" id="RU362131"/>
    </source>
</evidence>
<comment type="catalytic activity">
    <reaction evidence="1">
        <text>Exonucleolytic cleavage in the 3'- to 5'-direction to yield nucleoside 5'-phosphates.</text>
        <dbReference type="EC" id="3.1.11.2"/>
    </reaction>
</comment>
<evidence type="ECO:0000313" key="18">
    <source>
        <dbReference type="EMBL" id="GCC16453.1"/>
    </source>
</evidence>
<dbReference type="InterPro" id="IPR036691">
    <property type="entry name" value="Endo/exonu/phosph_ase_sf"/>
</dbReference>
<comment type="function">
    <text evidence="15">Initiates repair of AP sites in DNA by catalyzing hydrolytic incision of the phosphodiester backbone immediately adjacent to the damage, generating a single-strand break with 5'-deoxyribose phosphate and 3'-hydroxyl ends.</text>
</comment>
<dbReference type="PROSITE" id="PS51999">
    <property type="entry name" value="ZF_GRF"/>
    <property type="match status" value="1"/>
</dbReference>
<dbReference type="Proteomes" id="UP000287033">
    <property type="component" value="Unassembled WGS sequence"/>
</dbReference>
<evidence type="ECO:0000256" key="6">
    <source>
        <dbReference type="ARBA" id="ARBA00022801"/>
    </source>
</evidence>
<dbReference type="GO" id="GO:0008311">
    <property type="term" value="F:double-stranded DNA 3'-5' DNA exonuclease activity"/>
    <property type="evidence" value="ECO:0007669"/>
    <property type="project" value="UniProtKB-EC"/>
</dbReference>
<keyword evidence="7" id="KW-0862">Zinc</keyword>
<name>A0A401RE91_CHIPU</name>
<comment type="caution">
    <text evidence="18">The sequence shown here is derived from an EMBL/GenBank/DDBJ whole genome shotgun (WGS) entry which is preliminary data.</text>
</comment>
<keyword evidence="9 15" id="KW-0234">DNA repair</keyword>
<evidence type="ECO:0000259" key="17">
    <source>
        <dbReference type="PROSITE" id="PS51999"/>
    </source>
</evidence>
<dbReference type="GO" id="GO:0005634">
    <property type="term" value="C:nucleus"/>
    <property type="evidence" value="ECO:0007669"/>
    <property type="project" value="UniProtKB-SubCell"/>
</dbReference>
<dbReference type="Pfam" id="PF03372">
    <property type="entry name" value="Exo_endo_phos"/>
    <property type="match status" value="1"/>
</dbReference>
<dbReference type="InterPro" id="IPR004808">
    <property type="entry name" value="AP_endonuc_1"/>
</dbReference>
<keyword evidence="15" id="KW-0238">DNA-binding</keyword>
<protein>
    <recommendedName>
        <fullName evidence="15">DNA-(apurinic or apyrimidinic site) endonuclease</fullName>
        <ecNumber evidence="15">3.1.-.-</ecNumber>
    </recommendedName>
</protein>
<evidence type="ECO:0000256" key="16">
    <source>
        <dbReference type="SAM" id="MobiDB-lite"/>
    </source>
</evidence>
<dbReference type="STRING" id="137246.A0A401RE91"/>
<dbReference type="OrthoDB" id="391817at2759"/>
<keyword evidence="19" id="KW-1185">Reference proteome</keyword>
<keyword evidence="3 12" id="KW-0479">Metal-binding</keyword>
<dbReference type="GO" id="GO:0008270">
    <property type="term" value="F:zinc ion binding"/>
    <property type="evidence" value="ECO:0007669"/>
    <property type="project" value="UniProtKB-KW"/>
</dbReference>
<dbReference type="EC" id="3.1.-.-" evidence="15"/>
<evidence type="ECO:0000256" key="9">
    <source>
        <dbReference type="ARBA" id="ARBA00023204"/>
    </source>
</evidence>
<feature type="binding site" evidence="12">
    <location>
        <position position="159"/>
    </location>
    <ligand>
        <name>Mg(2+)</name>
        <dbReference type="ChEBI" id="CHEBI:18420"/>
        <label>1</label>
    </ligand>
</feature>
<dbReference type="PANTHER" id="PTHR22748">
    <property type="entry name" value="AP ENDONUCLEASE"/>
    <property type="match status" value="1"/>
</dbReference>
<keyword evidence="6 15" id="KW-0378">Hydrolase</keyword>
<dbReference type="GO" id="GO:0003677">
    <property type="term" value="F:DNA binding"/>
    <property type="evidence" value="ECO:0007669"/>
    <property type="project" value="UniProtKB-KW"/>
</dbReference>
<keyword evidence="15" id="KW-0540">Nuclease</keyword>
<evidence type="ECO:0000256" key="11">
    <source>
        <dbReference type="PIRSR" id="PIRSR604808-1"/>
    </source>
</evidence>
<feature type="domain" description="GRF-type" evidence="17">
    <location>
        <begin position="455"/>
        <end position="504"/>
    </location>
</feature>
<feature type="site" description="Transition state stabilizer" evidence="13">
    <location>
        <position position="159"/>
    </location>
</feature>
<feature type="active site" description="Proton donor/acceptor" evidence="11">
    <location>
        <position position="157"/>
    </location>
</feature>
<proteinExistence type="inferred from homology"/>
<keyword evidence="4 15" id="KW-0227">DNA damage</keyword>
<comment type="similarity">
    <text evidence="2 15">Belongs to the DNA repair enzymes AP/ExoA family.</text>
</comment>
<dbReference type="PROSITE" id="PS51435">
    <property type="entry name" value="AP_NUCLEASE_F1_4"/>
    <property type="match status" value="1"/>
</dbReference>
<evidence type="ECO:0000256" key="12">
    <source>
        <dbReference type="PIRSR" id="PIRSR604808-2"/>
    </source>
</evidence>
<comment type="cofactor">
    <cofactor evidence="12 15">
        <name>Mg(2+)</name>
        <dbReference type="ChEBI" id="CHEBI:18420"/>
    </cofactor>
    <cofactor evidence="12 15">
        <name>Mn(2+)</name>
        <dbReference type="ChEBI" id="CHEBI:29035"/>
    </cofactor>
    <text evidence="12 15">Probably binds two magnesium or manganese ions per subunit.</text>
</comment>
<accession>A0A401RE91</accession>
<comment type="subcellular location">
    <subcellularLocation>
        <location evidence="15">Nucleus</location>
    </subcellularLocation>
    <subcellularLocation>
        <location evidence="15">Cytoplasm</location>
    </subcellularLocation>
    <subcellularLocation>
        <location evidence="15">Mitochondrion</location>
    </subcellularLocation>
</comment>
<evidence type="ECO:0000256" key="8">
    <source>
        <dbReference type="ARBA" id="ARBA00022842"/>
    </source>
</evidence>
<evidence type="ECO:0000256" key="4">
    <source>
        <dbReference type="ARBA" id="ARBA00022763"/>
    </source>
</evidence>
<evidence type="ECO:0000256" key="3">
    <source>
        <dbReference type="ARBA" id="ARBA00022723"/>
    </source>
</evidence>
<evidence type="ECO:0000256" key="2">
    <source>
        <dbReference type="ARBA" id="ARBA00007092"/>
    </source>
</evidence>
<dbReference type="EMBL" id="BEZZ01002503">
    <property type="protein sequence ID" value="GCC16453.1"/>
    <property type="molecule type" value="Genomic_DNA"/>
</dbReference>
<keyword evidence="15" id="KW-0255">Endonuclease</keyword>
<evidence type="ECO:0000313" key="19">
    <source>
        <dbReference type="Proteomes" id="UP000287033"/>
    </source>
</evidence>
<organism evidence="18 19">
    <name type="scientific">Chiloscyllium punctatum</name>
    <name type="common">Brownbanded bambooshark</name>
    <name type="synonym">Hemiscyllium punctatum</name>
    <dbReference type="NCBI Taxonomy" id="137246"/>
    <lineage>
        <taxon>Eukaryota</taxon>
        <taxon>Metazoa</taxon>
        <taxon>Chordata</taxon>
        <taxon>Craniata</taxon>
        <taxon>Vertebrata</taxon>
        <taxon>Chondrichthyes</taxon>
        <taxon>Elasmobranchii</taxon>
        <taxon>Galeomorphii</taxon>
        <taxon>Galeoidea</taxon>
        <taxon>Orectolobiformes</taxon>
        <taxon>Hemiscylliidae</taxon>
        <taxon>Chiloscyllium</taxon>
    </lineage>
</organism>
<dbReference type="GO" id="GO:0006284">
    <property type="term" value="P:base-excision repair"/>
    <property type="evidence" value="ECO:0007669"/>
    <property type="project" value="TreeGrafter"/>
</dbReference>
<keyword evidence="12" id="KW-0464">Manganese</keyword>
<dbReference type="PANTHER" id="PTHR22748:SF4">
    <property type="entry name" value="DNA-(APURINIC OR APYRIMIDINIC SITE) ENDONUCLEASE 2"/>
    <property type="match status" value="1"/>
</dbReference>
<evidence type="ECO:0000256" key="14">
    <source>
        <dbReference type="PROSITE-ProRule" id="PRU01343"/>
    </source>
</evidence>
<keyword evidence="5 14" id="KW-0863">Zinc-finger</keyword>
<evidence type="ECO:0000256" key="1">
    <source>
        <dbReference type="ARBA" id="ARBA00000493"/>
    </source>
</evidence>
<feature type="site" description="Important for catalytic activity" evidence="13">
    <location>
        <position position="256"/>
    </location>
</feature>
<feature type="site" description="Important for catalytic activity" evidence="13">
    <location>
        <position position="283"/>
    </location>
</feature>
<feature type="region of interest" description="Disordered" evidence="16">
    <location>
        <begin position="351"/>
        <end position="377"/>
    </location>
</feature>
<feature type="binding site" evidence="12">
    <location>
        <position position="157"/>
    </location>
    <ligand>
        <name>Mg(2+)</name>
        <dbReference type="ChEBI" id="CHEBI:18420"/>
        <label>1</label>
    </ligand>
</feature>
<feature type="binding site" evidence="12">
    <location>
        <position position="282"/>
    </location>
    <ligand>
        <name>Mg(2+)</name>
        <dbReference type="ChEBI" id="CHEBI:18420"/>
        <label>1</label>
    </ligand>
</feature>
<keyword evidence="15" id="KW-0963">Cytoplasm</keyword>
<feature type="active site" description="Proton acceptor" evidence="11">
    <location>
        <position position="283"/>
    </location>
</feature>
<dbReference type="GO" id="GO:0005739">
    <property type="term" value="C:mitochondrion"/>
    <property type="evidence" value="ECO:0007669"/>
    <property type="project" value="UniProtKB-SubCell"/>
</dbReference>
<reference evidence="18 19" key="1">
    <citation type="journal article" date="2018" name="Nat. Ecol. Evol.">
        <title>Shark genomes provide insights into elasmobranch evolution and the origin of vertebrates.</title>
        <authorList>
            <person name="Hara Y"/>
            <person name="Yamaguchi K"/>
            <person name="Onimaru K"/>
            <person name="Kadota M"/>
            <person name="Koyanagi M"/>
            <person name="Keeley SD"/>
            <person name="Tatsumi K"/>
            <person name="Tanaka K"/>
            <person name="Motone F"/>
            <person name="Kageyama Y"/>
            <person name="Nozu R"/>
            <person name="Adachi N"/>
            <person name="Nishimura O"/>
            <person name="Nakagawa R"/>
            <person name="Tanegashima C"/>
            <person name="Kiyatake I"/>
            <person name="Matsumoto R"/>
            <person name="Murakumo K"/>
            <person name="Nishida K"/>
            <person name="Terakita A"/>
            <person name="Kuratani S"/>
            <person name="Sato K"/>
            <person name="Hyodo S Kuraku.S."/>
        </authorList>
    </citation>
    <scope>NUCLEOTIDE SEQUENCE [LARGE SCALE GENOMIC DNA]</scope>
</reference>
<evidence type="ECO:0000256" key="5">
    <source>
        <dbReference type="ARBA" id="ARBA00022771"/>
    </source>
</evidence>
<sequence length="505" mass="57107">MAICQQESGIVQFFLNLSTSLILTNSNHISLPCYVHLILPCYCCTGVATFCTDNAVPFAAEEGLSGILANPASNALEGFSDKELKELDSEGRALITKHRVRTCEEKEIMLTVINVYCPRADPEMEDRHHYKLRFYQLLEARAQALLQDGGNVIVLGDLNTAHRPIDHCQPGDLNQFSEYPDRVWMDKFLSCASDQLQLNEINQNSDSKSGLDLREKSRYGLFVDTFRFFHPTEKEAYTCWRTSTGARKTNYGTRIDYIFVNKSLAETELESCILMPEFEGSDHCPVKVFLKSHCVPATKCPPLCTKYMPEFAGQQQKLSKFLVNIQENQSRLDFQNYAETNQNSMLNPQTKKVKLDQRQTGKGLMRKKGKNGRSNSHLSRNLLQFFKPADTNPASKLKTCDAVGLFNKTAPTVTGQQQADSKEIKQDIQIENPQSSSQAIFWKSLLKGQPPPPNCSGHREPCMLRVVRKSGPNQGRQFYICPRPEGSASNPESRCNFFRWVNTRS</sequence>
<dbReference type="Gene3D" id="3.60.10.10">
    <property type="entry name" value="Endonuclease/exonuclease/phosphatase"/>
    <property type="match status" value="1"/>
</dbReference>
<dbReference type="GO" id="GO:0003906">
    <property type="term" value="F:DNA-(apurinic or apyrimidinic site) endonuclease activity"/>
    <property type="evidence" value="ECO:0007669"/>
    <property type="project" value="TreeGrafter"/>
</dbReference>
<feature type="active site" evidence="11">
    <location>
        <position position="116"/>
    </location>
</feature>
<feature type="binding site" evidence="12">
    <location>
        <position position="283"/>
    </location>
    <ligand>
        <name>Mg(2+)</name>
        <dbReference type="ChEBI" id="CHEBI:18420"/>
        <label>1</label>
    </ligand>
</feature>
<dbReference type="InterPro" id="IPR010666">
    <property type="entry name" value="Znf_GRF"/>
</dbReference>
<evidence type="ECO:0000256" key="13">
    <source>
        <dbReference type="PIRSR" id="PIRSR604808-3"/>
    </source>
</evidence>
<dbReference type="GO" id="GO:0008081">
    <property type="term" value="F:phosphoric diester hydrolase activity"/>
    <property type="evidence" value="ECO:0007669"/>
    <property type="project" value="TreeGrafter"/>
</dbReference>
<dbReference type="NCBIfam" id="TIGR00633">
    <property type="entry name" value="xth"/>
    <property type="match status" value="1"/>
</dbReference>
<dbReference type="Pfam" id="PF06839">
    <property type="entry name" value="Zn_ribbon_GRF"/>
    <property type="match status" value="1"/>
</dbReference>
<keyword evidence="15" id="KW-0496">Mitochondrion</keyword>
<evidence type="ECO:0000256" key="7">
    <source>
        <dbReference type="ARBA" id="ARBA00022833"/>
    </source>
</evidence>
<dbReference type="SUPFAM" id="SSF56219">
    <property type="entry name" value="DNase I-like"/>
    <property type="match status" value="1"/>
</dbReference>
<evidence type="ECO:0000256" key="10">
    <source>
        <dbReference type="ARBA" id="ARBA00023242"/>
    </source>
</evidence>
<gene>
    <name evidence="18" type="ORF">chiPu_0020303</name>
</gene>
<dbReference type="OMA" id="SFWICPR"/>
<dbReference type="InterPro" id="IPR005135">
    <property type="entry name" value="Endo/exonuclease/phosphatase"/>
</dbReference>
<keyword evidence="10 15" id="KW-0539">Nucleus</keyword>